<evidence type="ECO:0000313" key="1">
    <source>
        <dbReference type="EMBL" id="ELK28383.1"/>
    </source>
</evidence>
<gene>
    <name evidence="1" type="ORF">MDA_GLEAN10025762</name>
</gene>
<accession>L5LSD3</accession>
<reference evidence="2" key="1">
    <citation type="journal article" date="2013" name="Science">
        <title>Comparative analysis of bat genomes provides insight into the evolution of flight and immunity.</title>
        <authorList>
            <person name="Zhang G."/>
            <person name="Cowled C."/>
            <person name="Shi Z."/>
            <person name="Huang Z."/>
            <person name="Bishop-Lilly K.A."/>
            <person name="Fang X."/>
            <person name="Wynne J.W."/>
            <person name="Xiong Z."/>
            <person name="Baker M.L."/>
            <person name="Zhao W."/>
            <person name="Tachedjian M."/>
            <person name="Zhu Y."/>
            <person name="Zhou P."/>
            <person name="Jiang X."/>
            <person name="Ng J."/>
            <person name="Yang L."/>
            <person name="Wu L."/>
            <person name="Xiao J."/>
            <person name="Feng Y."/>
            <person name="Chen Y."/>
            <person name="Sun X."/>
            <person name="Zhang Y."/>
            <person name="Marsh G.A."/>
            <person name="Crameri G."/>
            <person name="Broder C.C."/>
            <person name="Frey K.G."/>
            <person name="Wang L.F."/>
            <person name="Wang J."/>
        </authorList>
    </citation>
    <scope>NUCLEOTIDE SEQUENCE [LARGE SCALE GENOMIC DNA]</scope>
</reference>
<dbReference type="Proteomes" id="UP000010556">
    <property type="component" value="Unassembled WGS sequence"/>
</dbReference>
<dbReference type="AlphaFoldDB" id="L5LSD3"/>
<dbReference type="EMBL" id="KB109247">
    <property type="protein sequence ID" value="ELK28383.1"/>
    <property type="molecule type" value="Genomic_DNA"/>
</dbReference>
<proteinExistence type="predicted"/>
<sequence>MFSCSLGALGRCPPAGLGPLPRELGLSWQSDIPLAAVEPLGDVHLPAGNRPKLQSDILSTAEEAGEAPTTTAVMTSHDLEKSDQVIGFRATSKMSHASSEKLGILTCRYKQLELLLKYGKPGPRYEDKSMGLGRGAI</sequence>
<name>L5LSD3_MYODS</name>
<protein>
    <submittedName>
        <fullName evidence="1">Uncharacterized protein</fullName>
    </submittedName>
</protein>
<evidence type="ECO:0000313" key="2">
    <source>
        <dbReference type="Proteomes" id="UP000010556"/>
    </source>
</evidence>
<keyword evidence="2" id="KW-1185">Reference proteome</keyword>
<organism evidence="1 2">
    <name type="scientific">Myotis davidii</name>
    <name type="common">David's myotis</name>
    <dbReference type="NCBI Taxonomy" id="225400"/>
    <lineage>
        <taxon>Eukaryota</taxon>
        <taxon>Metazoa</taxon>
        <taxon>Chordata</taxon>
        <taxon>Craniata</taxon>
        <taxon>Vertebrata</taxon>
        <taxon>Euteleostomi</taxon>
        <taxon>Mammalia</taxon>
        <taxon>Eutheria</taxon>
        <taxon>Laurasiatheria</taxon>
        <taxon>Chiroptera</taxon>
        <taxon>Yangochiroptera</taxon>
        <taxon>Vespertilionidae</taxon>
        <taxon>Myotis</taxon>
    </lineage>
</organism>